<proteinExistence type="inferred from homology"/>
<dbReference type="GO" id="GO:1990904">
    <property type="term" value="C:ribonucleoprotein complex"/>
    <property type="evidence" value="ECO:0007669"/>
    <property type="project" value="UniProtKB-KW"/>
</dbReference>
<dbReference type="GO" id="GO:0006412">
    <property type="term" value="P:translation"/>
    <property type="evidence" value="ECO:0007669"/>
    <property type="project" value="InterPro"/>
</dbReference>
<dbReference type="InterPro" id="IPR005484">
    <property type="entry name" value="Ribosomal_uL18_bac/plant/anim"/>
</dbReference>
<dbReference type="SUPFAM" id="SSF53137">
    <property type="entry name" value="Translational machinery components"/>
    <property type="match status" value="1"/>
</dbReference>
<keyword evidence="3" id="KW-0687">Ribonucleoprotein</keyword>
<sequence length="96" mass="11586">MNYKLIIFKSNKHFYLQIIDLDTKYIVFNKSTVSNKFKKKYKKLTMSEKAKLLIKKVIIFLNIKKKKNIIINYKKNKYLGINKIIFNLLKINNIQI</sequence>
<comment type="similarity">
    <text evidence="1">Belongs to the universal ribosomal protein uL18 family.</text>
</comment>
<dbReference type="Gene3D" id="3.30.420.100">
    <property type="match status" value="1"/>
</dbReference>
<evidence type="ECO:0000256" key="2">
    <source>
        <dbReference type="ARBA" id="ARBA00022980"/>
    </source>
</evidence>
<dbReference type="GO" id="GO:0005840">
    <property type="term" value="C:ribosome"/>
    <property type="evidence" value="ECO:0007669"/>
    <property type="project" value="UniProtKB-KW"/>
</dbReference>
<dbReference type="AlphaFoldDB" id="A0AAU7QS89"/>
<evidence type="ECO:0000256" key="3">
    <source>
        <dbReference type="ARBA" id="ARBA00023274"/>
    </source>
</evidence>
<dbReference type="GO" id="GO:0003735">
    <property type="term" value="F:structural constituent of ribosome"/>
    <property type="evidence" value="ECO:0007669"/>
    <property type="project" value="InterPro"/>
</dbReference>
<organism evidence="4">
    <name type="scientific">Candidatus Shikimatogenerans sp. AspAUS03</name>
    <dbReference type="NCBI Taxonomy" id="3158563"/>
    <lineage>
        <taxon>Bacteria</taxon>
        <taxon>Pseudomonadati</taxon>
        <taxon>Bacteroidota</taxon>
        <taxon>Flavobacteriia</taxon>
        <taxon>Flavobacteriales</taxon>
        <taxon>Candidatus Shikimatogenerans</taxon>
    </lineage>
</organism>
<dbReference type="EMBL" id="CP157897">
    <property type="protein sequence ID" value="XBT18798.1"/>
    <property type="molecule type" value="Genomic_DNA"/>
</dbReference>
<protein>
    <submittedName>
        <fullName evidence="4">50S ribosomal protein L18</fullName>
    </submittedName>
</protein>
<gene>
    <name evidence="4" type="ORF">ABPD24_00565</name>
</gene>
<keyword evidence="2 4" id="KW-0689">Ribosomal protein</keyword>
<accession>A0AAU7QS89</accession>
<dbReference type="Pfam" id="PF00861">
    <property type="entry name" value="Ribosomal_L18p"/>
    <property type="match status" value="1"/>
</dbReference>
<reference evidence="4" key="1">
    <citation type="submission" date="2024-06" db="EMBL/GenBank/DDBJ databases">
        <title>Diversity, functionality, and evolutionary history of bacterial symbionts in false click beetles (Coleoptera, Throscidae).</title>
        <authorList>
            <person name="Wierz J.C."/>
            <person name="Malm H."/>
            <person name="Kaltenpoth M."/>
            <person name="Engl T."/>
        </authorList>
    </citation>
    <scope>NUCLEOTIDE SEQUENCE</scope>
    <source>
        <strain evidence="4">AspAUS03</strain>
    </source>
</reference>
<name>A0AAU7QS89_9FLAO</name>
<evidence type="ECO:0000313" key="4">
    <source>
        <dbReference type="EMBL" id="XBT18798.1"/>
    </source>
</evidence>
<evidence type="ECO:0000256" key="1">
    <source>
        <dbReference type="ARBA" id="ARBA00007116"/>
    </source>
</evidence>